<gene>
    <name evidence="2" type="ORF">V5O48_004308</name>
</gene>
<feature type="region of interest" description="Disordered" evidence="1">
    <location>
        <begin position="164"/>
        <end position="183"/>
    </location>
</feature>
<comment type="caution">
    <text evidence="2">The sequence shown here is derived from an EMBL/GenBank/DDBJ whole genome shotgun (WGS) entry which is preliminary data.</text>
</comment>
<dbReference type="Gene3D" id="6.20.250.70">
    <property type="match status" value="1"/>
</dbReference>
<dbReference type="Proteomes" id="UP001465976">
    <property type="component" value="Unassembled WGS sequence"/>
</dbReference>
<feature type="compositionally biased region" description="Low complexity" evidence="1">
    <location>
        <begin position="90"/>
        <end position="108"/>
    </location>
</feature>
<evidence type="ECO:0000256" key="1">
    <source>
        <dbReference type="SAM" id="MobiDB-lite"/>
    </source>
</evidence>
<name>A0ABR3FQH0_9AGAR</name>
<dbReference type="InterPro" id="IPR013240">
    <property type="entry name" value="DNA-dir_RNA_pol1_su_RPA34"/>
</dbReference>
<feature type="region of interest" description="Disordered" evidence="1">
    <location>
        <begin position="90"/>
        <end position="110"/>
    </location>
</feature>
<evidence type="ECO:0000313" key="2">
    <source>
        <dbReference type="EMBL" id="KAL0577660.1"/>
    </source>
</evidence>
<proteinExistence type="predicted"/>
<feature type="compositionally biased region" description="Basic residues" evidence="1">
    <location>
        <begin position="244"/>
        <end position="253"/>
    </location>
</feature>
<feature type="region of interest" description="Disordered" evidence="1">
    <location>
        <begin position="197"/>
        <end position="253"/>
    </location>
</feature>
<protein>
    <recommendedName>
        <fullName evidence="4">SHSP domain-containing protein</fullName>
    </recommendedName>
</protein>
<organism evidence="2 3">
    <name type="scientific">Marasmius crinis-equi</name>
    <dbReference type="NCBI Taxonomy" id="585013"/>
    <lineage>
        <taxon>Eukaryota</taxon>
        <taxon>Fungi</taxon>
        <taxon>Dikarya</taxon>
        <taxon>Basidiomycota</taxon>
        <taxon>Agaricomycotina</taxon>
        <taxon>Agaricomycetes</taxon>
        <taxon>Agaricomycetidae</taxon>
        <taxon>Agaricales</taxon>
        <taxon>Marasmiineae</taxon>
        <taxon>Marasmiaceae</taxon>
        <taxon>Marasmius</taxon>
    </lineage>
</organism>
<dbReference type="Pfam" id="PF08208">
    <property type="entry name" value="RNA_polI_A34"/>
    <property type="match status" value="1"/>
</dbReference>
<evidence type="ECO:0000313" key="3">
    <source>
        <dbReference type="Proteomes" id="UP001465976"/>
    </source>
</evidence>
<feature type="region of interest" description="Disordered" evidence="1">
    <location>
        <begin position="1"/>
        <end position="48"/>
    </location>
</feature>
<feature type="compositionally biased region" description="Low complexity" evidence="1">
    <location>
        <begin position="1"/>
        <end position="18"/>
    </location>
</feature>
<keyword evidence="3" id="KW-1185">Reference proteome</keyword>
<accession>A0ABR3FQH0</accession>
<sequence>MTSSSGESSRSPSPVISKSKGKGKGKATKEKSTDKPQDADWAYTPPSNFKAVKDVHDAEEWDWEAFKEDKELELWLIRVPEGVKPRHLESVSIQIPSSSSKSSKVGSISRKREKYDIHEYRDDSAHQSIGEEIKNISCLLPKRTKKGELRLTPRPITRRLIVSSQGVTAKPSEIDSAIERQNPERFSYPKELLTHTFMPYGSQSHLPTPPGDDMEVDVPQTQKDEEKKKKRKKPTEDATSSSPKKAKKAKVGK</sequence>
<feature type="compositionally biased region" description="Basic and acidic residues" evidence="1">
    <location>
        <begin position="27"/>
        <end position="38"/>
    </location>
</feature>
<evidence type="ECO:0008006" key="4">
    <source>
        <dbReference type="Google" id="ProtNLM"/>
    </source>
</evidence>
<dbReference type="EMBL" id="JBAHYK010000143">
    <property type="protein sequence ID" value="KAL0577660.1"/>
    <property type="molecule type" value="Genomic_DNA"/>
</dbReference>
<reference evidence="2 3" key="1">
    <citation type="submission" date="2024-02" db="EMBL/GenBank/DDBJ databases">
        <title>A draft genome for the cacao thread blight pathogen Marasmius crinis-equi.</title>
        <authorList>
            <person name="Cohen S.P."/>
            <person name="Baruah I.K."/>
            <person name="Amoako-Attah I."/>
            <person name="Bukari Y."/>
            <person name="Meinhardt L.W."/>
            <person name="Bailey B.A."/>
        </authorList>
    </citation>
    <scope>NUCLEOTIDE SEQUENCE [LARGE SCALE GENOMIC DNA]</scope>
    <source>
        <strain evidence="2 3">GH-76</strain>
    </source>
</reference>